<organism evidence="9 12">
    <name type="scientific">Pediococcus damnosus</name>
    <dbReference type="NCBI Taxonomy" id="51663"/>
    <lineage>
        <taxon>Bacteria</taxon>
        <taxon>Bacillati</taxon>
        <taxon>Bacillota</taxon>
        <taxon>Bacilli</taxon>
        <taxon>Lactobacillales</taxon>
        <taxon>Lactobacillaceae</taxon>
        <taxon>Pediococcus</taxon>
    </lineage>
</organism>
<keyword evidence="9" id="KW-0808">Transferase</keyword>
<evidence type="ECO:0000313" key="10">
    <source>
        <dbReference type="EMBL" id="AMV66427.1"/>
    </source>
</evidence>
<evidence type="ECO:0000259" key="8">
    <source>
        <dbReference type="Pfam" id="PF01757"/>
    </source>
</evidence>
<dbReference type="GO" id="GO:0009246">
    <property type="term" value="P:enterobacterial common antigen biosynthetic process"/>
    <property type="evidence" value="ECO:0007669"/>
    <property type="project" value="TreeGrafter"/>
</dbReference>
<sequence length="407" mass="47063">MAENKKTRHGRPYLFEVDLMRVIFIFGVLLNHTTTAFSMAMADSVSKNFLHATHLSLHFTRMGFMFMTGLVLFLNYYNREHHWGTFWKKRYKSTGIPYLAWNAILLVATSLITGTALNGQKFWSDFVYGVTHGSNFYLYYVFVIFQLYLIFPLIVALFKRFPKNHEFMMLVSILAQLMLLIAIKYWLPHVNTDSWWYIFRSYGMNILVYQVYFMAGAYAAIHYQKVTSFIMTHAKAIGISAGILALGTVGLYYGNTYLLKLPYSSIQIVHQPYIMIYALVMVAFVFYLGKRYAYKRTHGLNPLIEKFVATGSKVSFGIYLSQTIPILILDNWLAKLSFIPTWAMLLALPLGYIFVVGCSFLIAYFCYKVPPFGFLIGRPNWCRKPVSKTVSKVKRQSEKVINLNETK</sequence>
<feature type="transmembrane region" description="Helical" evidence="7">
    <location>
        <begin position="98"/>
        <end position="117"/>
    </location>
</feature>
<evidence type="ECO:0000313" key="11">
    <source>
        <dbReference type="Proteomes" id="UP000076244"/>
    </source>
</evidence>
<dbReference type="Proteomes" id="UP000076244">
    <property type="component" value="Chromosome"/>
</dbReference>
<keyword evidence="5 7" id="KW-1133">Transmembrane helix</keyword>
<feature type="transmembrane region" description="Helical" evidence="7">
    <location>
        <begin position="21"/>
        <end position="39"/>
    </location>
</feature>
<reference evidence="11 12" key="1">
    <citation type="journal article" date="2016" name="PLoS ONE">
        <title>The Identification of Novel Diagnostic Marker Genes for the Detection of Beer Spoiling Pediococcus damnosus Strains Using the BlAst Diagnostic Gene findEr.</title>
        <authorList>
            <person name="Behr J."/>
            <person name="Geissler A.J."/>
            <person name="Schmid J."/>
            <person name="Zehe A."/>
            <person name="Vogel R.F."/>
        </authorList>
    </citation>
    <scope>NUCLEOTIDE SEQUENCE [LARGE SCALE GENOMIC DNA]</scope>
    <source>
        <strain evidence="9 12">TMW 2.1533</strain>
        <strain evidence="10 11">TMW 2.1535</strain>
    </source>
</reference>
<evidence type="ECO:0000256" key="2">
    <source>
        <dbReference type="ARBA" id="ARBA00007400"/>
    </source>
</evidence>
<evidence type="ECO:0000256" key="6">
    <source>
        <dbReference type="ARBA" id="ARBA00023136"/>
    </source>
</evidence>
<dbReference type="GO" id="GO:0005886">
    <property type="term" value="C:plasma membrane"/>
    <property type="evidence" value="ECO:0007669"/>
    <property type="project" value="UniProtKB-SubCell"/>
</dbReference>
<gene>
    <name evidence="9" type="ORF">ADU70_2168</name>
    <name evidence="10" type="ORF">ADU72_0480</name>
</gene>
<dbReference type="PANTHER" id="PTHR40074">
    <property type="entry name" value="O-ACETYLTRANSFERASE WECH"/>
    <property type="match status" value="1"/>
</dbReference>
<keyword evidence="3" id="KW-1003">Cell membrane</keyword>
<feature type="transmembrane region" description="Helical" evidence="7">
    <location>
        <begin position="59"/>
        <end position="77"/>
    </location>
</feature>
<evidence type="ECO:0000256" key="4">
    <source>
        <dbReference type="ARBA" id="ARBA00022692"/>
    </source>
</evidence>
<evidence type="ECO:0000313" key="9">
    <source>
        <dbReference type="EMBL" id="AMV63632.1"/>
    </source>
</evidence>
<dbReference type="Pfam" id="PF01757">
    <property type="entry name" value="Acyl_transf_3"/>
    <property type="match status" value="1"/>
</dbReference>
<dbReference type="EMBL" id="CP012275">
    <property type="protein sequence ID" value="AMV63632.1"/>
    <property type="molecule type" value="Genomic_DNA"/>
</dbReference>
<protein>
    <submittedName>
        <fullName evidence="9">Acyltransferase</fullName>
    </submittedName>
</protein>
<comment type="similarity">
    <text evidence="2">Belongs to the acyltransferase 3 family.</text>
</comment>
<feature type="transmembrane region" description="Helical" evidence="7">
    <location>
        <begin position="274"/>
        <end position="293"/>
    </location>
</feature>
<dbReference type="RefSeq" id="WP_056985962.1">
    <property type="nucleotide sequence ID" value="NZ_BAAAXI010000189.1"/>
</dbReference>
<dbReference type="GeneID" id="57275763"/>
<feature type="transmembrane region" description="Helical" evidence="7">
    <location>
        <begin position="137"/>
        <end position="158"/>
    </location>
</feature>
<keyword evidence="9" id="KW-0012">Acyltransferase</keyword>
<feature type="transmembrane region" description="Helical" evidence="7">
    <location>
        <begin position="236"/>
        <end position="254"/>
    </location>
</feature>
<keyword evidence="6 7" id="KW-0472">Membrane</keyword>
<dbReference type="GO" id="GO:0016413">
    <property type="term" value="F:O-acetyltransferase activity"/>
    <property type="evidence" value="ECO:0007669"/>
    <property type="project" value="TreeGrafter"/>
</dbReference>
<feature type="transmembrane region" description="Helical" evidence="7">
    <location>
        <begin position="314"/>
        <end position="334"/>
    </location>
</feature>
<evidence type="ECO:0000256" key="5">
    <source>
        <dbReference type="ARBA" id="ARBA00022989"/>
    </source>
</evidence>
<proteinExistence type="inferred from homology"/>
<dbReference type="OrthoDB" id="65129at2"/>
<feature type="transmembrane region" description="Helical" evidence="7">
    <location>
        <begin position="346"/>
        <end position="367"/>
    </location>
</feature>
<feature type="domain" description="Acyltransferase 3" evidence="8">
    <location>
        <begin position="16"/>
        <end position="363"/>
    </location>
</feature>
<dbReference type="KEGG" id="pdm:ADU72_0480"/>
<evidence type="ECO:0000313" key="12">
    <source>
        <dbReference type="Proteomes" id="UP000076405"/>
    </source>
</evidence>
<evidence type="ECO:0000256" key="1">
    <source>
        <dbReference type="ARBA" id="ARBA00004651"/>
    </source>
</evidence>
<evidence type="ECO:0000256" key="7">
    <source>
        <dbReference type="SAM" id="Phobius"/>
    </source>
</evidence>
<keyword evidence="4 7" id="KW-0812">Transmembrane</keyword>
<dbReference type="EMBL" id="CP012288">
    <property type="protein sequence ID" value="AMV66427.1"/>
    <property type="molecule type" value="Genomic_DNA"/>
</dbReference>
<accession>A0A0R2HLX0</accession>
<dbReference type="InterPro" id="IPR002656">
    <property type="entry name" value="Acyl_transf_3_dom"/>
</dbReference>
<comment type="subcellular location">
    <subcellularLocation>
        <location evidence="1">Cell membrane</location>
        <topology evidence="1">Multi-pass membrane protein</topology>
    </subcellularLocation>
</comment>
<feature type="transmembrane region" description="Helical" evidence="7">
    <location>
        <begin position="167"/>
        <end position="187"/>
    </location>
</feature>
<dbReference type="Proteomes" id="UP000076405">
    <property type="component" value="Chromosome"/>
</dbReference>
<feature type="transmembrane region" description="Helical" evidence="7">
    <location>
        <begin position="207"/>
        <end position="224"/>
    </location>
</feature>
<name>A0A0R2HLX0_9LACO</name>
<evidence type="ECO:0000256" key="3">
    <source>
        <dbReference type="ARBA" id="ARBA00022475"/>
    </source>
</evidence>
<dbReference type="PANTHER" id="PTHR40074:SF2">
    <property type="entry name" value="O-ACETYLTRANSFERASE WECH"/>
    <property type="match status" value="1"/>
</dbReference>
<keyword evidence="11" id="KW-1185">Reference proteome</keyword>
<dbReference type="AlphaFoldDB" id="A0A0R2HLX0"/>